<protein>
    <submittedName>
        <fullName evidence="1">Uncharacterized protein</fullName>
    </submittedName>
</protein>
<proteinExistence type="predicted"/>
<dbReference type="OrthoDB" id="9221781at2759"/>
<organism evidence="1 2">
    <name type="scientific">Hirundo rustica rustica</name>
    <dbReference type="NCBI Taxonomy" id="333673"/>
    <lineage>
        <taxon>Eukaryota</taxon>
        <taxon>Metazoa</taxon>
        <taxon>Chordata</taxon>
        <taxon>Craniata</taxon>
        <taxon>Vertebrata</taxon>
        <taxon>Euteleostomi</taxon>
        <taxon>Archelosauria</taxon>
        <taxon>Archosauria</taxon>
        <taxon>Dinosauria</taxon>
        <taxon>Saurischia</taxon>
        <taxon>Theropoda</taxon>
        <taxon>Coelurosauria</taxon>
        <taxon>Aves</taxon>
        <taxon>Neognathae</taxon>
        <taxon>Neoaves</taxon>
        <taxon>Telluraves</taxon>
        <taxon>Australaves</taxon>
        <taxon>Passeriformes</taxon>
        <taxon>Sylvioidea</taxon>
        <taxon>Hirundinidae</taxon>
        <taxon>Hirundo</taxon>
    </lineage>
</organism>
<reference evidence="1 2" key="1">
    <citation type="submission" date="2018-07" db="EMBL/GenBank/DDBJ databases">
        <title>A high quality draft genome assembly of the barn swallow (H. rustica rustica).</title>
        <authorList>
            <person name="Formenti G."/>
            <person name="Chiara M."/>
            <person name="Poveda L."/>
            <person name="Francoijs K.-J."/>
            <person name="Bonisoli-Alquati A."/>
            <person name="Canova L."/>
            <person name="Gianfranceschi L."/>
            <person name="Horner D.S."/>
            <person name="Saino N."/>
        </authorList>
    </citation>
    <scope>NUCLEOTIDE SEQUENCE [LARGE SCALE GENOMIC DNA]</scope>
    <source>
        <strain evidence="1">Chelidonia</strain>
        <tissue evidence="1">Blood</tissue>
    </source>
</reference>
<keyword evidence="2" id="KW-1185">Reference proteome</keyword>
<evidence type="ECO:0000313" key="1">
    <source>
        <dbReference type="EMBL" id="RMC13870.1"/>
    </source>
</evidence>
<dbReference type="Proteomes" id="UP000269221">
    <property type="component" value="Unassembled WGS sequence"/>
</dbReference>
<sequence>MQYFRWGLLREEGKNDPSGLPGHTSDTVLIQDMMSFQSARPHCQVMSSFSSTNTPVLIPQGYFHSDQLGISLNQVQDFTPRLLELHRVHMGTPLKPVQVPLCGMPFMQCVSCATQLGVVSRLAEGAPDPTVRVTNKDAKQHWCQAQALRATPHRSPLGH</sequence>
<accession>A0A3M0KT03</accession>
<name>A0A3M0KT03_HIRRU</name>
<gene>
    <name evidence="1" type="ORF">DUI87_08953</name>
</gene>
<dbReference type="AlphaFoldDB" id="A0A3M0KT03"/>
<evidence type="ECO:0000313" key="2">
    <source>
        <dbReference type="Proteomes" id="UP000269221"/>
    </source>
</evidence>
<comment type="caution">
    <text evidence="1">The sequence shown here is derived from an EMBL/GenBank/DDBJ whole genome shotgun (WGS) entry which is preliminary data.</text>
</comment>
<dbReference type="EMBL" id="QRBI01000105">
    <property type="protein sequence ID" value="RMC13870.1"/>
    <property type="molecule type" value="Genomic_DNA"/>
</dbReference>